<dbReference type="GO" id="GO:0008270">
    <property type="term" value="F:zinc ion binding"/>
    <property type="evidence" value="ECO:0007669"/>
    <property type="project" value="UniProtKB-KW"/>
</dbReference>
<dbReference type="PROSITE" id="PS50089">
    <property type="entry name" value="ZF_RING_2"/>
    <property type="match status" value="1"/>
</dbReference>
<gene>
    <name evidence="5" type="ORF">HETIRDRAFT_471605</name>
</gene>
<dbReference type="GO" id="GO:0061630">
    <property type="term" value="F:ubiquitin protein ligase activity"/>
    <property type="evidence" value="ECO:0007669"/>
    <property type="project" value="TreeGrafter"/>
</dbReference>
<evidence type="ECO:0000313" key="6">
    <source>
        <dbReference type="Proteomes" id="UP000030671"/>
    </source>
</evidence>
<evidence type="ECO:0000256" key="2">
    <source>
        <dbReference type="SAM" id="MobiDB-lite"/>
    </source>
</evidence>
<dbReference type="Pfam" id="PF13920">
    <property type="entry name" value="zf-C3HC4_3"/>
    <property type="match status" value="1"/>
</dbReference>
<dbReference type="InParanoid" id="W4KK38"/>
<dbReference type="InterPro" id="IPR001841">
    <property type="entry name" value="Znf_RING"/>
</dbReference>
<dbReference type="GO" id="GO:0006511">
    <property type="term" value="P:ubiquitin-dependent protein catabolic process"/>
    <property type="evidence" value="ECO:0007669"/>
    <property type="project" value="TreeGrafter"/>
</dbReference>
<dbReference type="AlphaFoldDB" id="W4KK38"/>
<keyword evidence="3" id="KW-0812">Transmembrane</keyword>
<organism evidence="5 6">
    <name type="scientific">Heterobasidion irregulare (strain TC 32-1)</name>
    <dbReference type="NCBI Taxonomy" id="747525"/>
    <lineage>
        <taxon>Eukaryota</taxon>
        <taxon>Fungi</taxon>
        <taxon>Dikarya</taxon>
        <taxon>Basidiomycota</taxon>
        <taxon>Agaricomycotina</taxon>
        <taxon>Agaricomycetes</taxon>
        <taxon>Russulales</taxon>
        <taxon>Bondarzewiaceae</taxon>
        <taxon>Heterobasidion</taxon>
        <taxon>Heterobasidion annosum species complex</taxon>
    </lineage>
</organism>
<feature type="transmembrane region" description="Helical" evidence="3">
    <location>
        <begin position="337"/>
        <end position="359"/>
    </location>
</feature>
<keyword evidence="1" id="KW-0862">Zinc</keyword>
<feature type="transmembrane region" description="Helical" evidence="3">
    <location>
        <begin position="98"/>
        <end position="117"/>
    </location>
</feature>
<name>W4KK38_HETIT</name>
<dbReference type="InterPro" id="IPR013083">
    <property type="entry name" value="Znf_RING/FYVE/PHD"/>
</dbReference>
<keyword evidence="3" id="KW-1133">Transmembrane helix</keyword>
<dbReference type="GeneID" id="20677404"/>
<evidence type="ECO:0000259" key="4">
    <source>
        <dbReference type="PROSITE" id="PS50089"/>
    </source>
</evidence>
<keyword evidence="1" id="KW-0479">Metal-binding</keyword>
<dbReference type="EMBL" id="KI925455">
    <property type="protein sequence ID" value="ETW86228.1"/>
    <property type="molecule type" value="Genomic_DNA"/>
</dbReference>
<reference evidence="5 6" key="1">
    <citation type="journal article" date="2012" name="New Phytol.">
        <title>Insight into trade-off between wood decay and parasitism from the genome of a fungal forest pathogen.</title>
        <authorList>
            <person name="Olson A."/>
            <person name="Aerts A."/>
            <person name="Asiegbu F."/>
            <person name="Belbahri L."/>
            <person name="Bouzid O."/>
            <person name="Broberg A."/>
            <person name="Canback B."/>
            <person name="Coutinho P.M."/>
            <person name="Cullen D."/>
            <person name="Dalman K."/>
            <person name="Deflorio G."/>
            <person name="van Diepen L.T."/>
            <person name="Dunand C."/>
            <person name="Duplessis S."/>
            <person name="Durling M."/>
            <person name="Gonthier P."/>
            <person name="Grimwood J."/>
            <person name="Fossdal C.G."/>
            <person name="Hansson D."/>
            <person name="Henrissat B."/>
            <person name="Hietala A."/>
            <person name="Himmelstrand K."/>
            <person name="Hoffmeister D."/>
            <person name="Hogberg N."/>
            <person name="James T.Y."/>
            <person name="Karlsson M."/>
            <person name="Kohler A."/>
            <person name="Kues U."/>
            <person name="Lee Y.H."/>
            <person name="Lin Y.C."/>
            <person name="Lind M."/>
            <person name="Lindquist E."/>
            <person name="Lombard V."/>
            <person name="Lucas S."/>
            <person name="Lunden K."/>
            <person name="Morin E."/>
            <person name="Murat C."/>
            <person name="Park J."/>
            <person name="Raffaello T."/>
            <person name="Rouze P."/>
            <person name="Salamov A."/>
            <person name="Schmutz J."/>
            <person name="Solheim H."/>
            <person name="Stahlberg J."/>
            <person name="Velez H."/>
            <person name="de Vries R.P."/>
            <person name="Wiebenga A."/>
            <person name="Woodward S."/>
            <person name="Yakovlev I."/>
            <person name="Garbelotto M."/>
            <person name="Martin F."/>
            <person name="Grigoriev I.V."/>
            <person name="Stenlid J."/>
        </authorList>
    </citation>
    <scope>NUCLEOTIDE SEQUENCE [LARGE SCALE GENOMIC DNA]</scope>
    <source>
        <strain evidence="5 6">TC 32-1</strain>
    </source>
</reference>
<keyword evidence="1" id="KW-0863">Zinc-finger</keyword>
<keyword evidence="3" id="KW-0472">Membrane</keyword>
<evidence type="ECO:0000256" key="3">
    <source>
        <dbReference type="SAM" id="Phobius"/>
    </source>
</evidence>
<dbReference type="RefSeq" id="XP_009542985.1">
    <property type="nucleotide sequence ID" value="XM_009544690.1"/>
</dbReference>
<dbReference type="CDD" id="cd16616">
    <property type="entry name" value="mRING-HC-C4C4_Asi1p-like"/>
    <property type="match status" value="1"/>
</dbReference>
<dbReference type="GO" id="GO:0016567">
    <property type="term" value="P:protein ubiquitination"/>
    <property type="evidence" value="ECO:0007669"/>
    <property type="project" value="TreeGrafter"/>
</dbReference>
<proteinExistence type="predicted"/>
<evidence type="ECO:0000313" key="5">
    <source>
        <dbReference type="EMBL" id="ETW86228.1"/>
    </source>
</evidence>
<feature type="region of interest" description="Disordered" evidence="2">
    <location>
        <begin position="518"/>
        <end position="596"/>
    </location>
</feature>
<dbReference type="OrthoDB" id="66726at2759"/>
<feature type="transmembrane region" description="Helical" evidence="3">
    <location>
        <begin position="280"/>
        <end position="298"/>
    </location>
</feature>
<dbReference type="Gene3D" id="3.30.40.10">
    <property type="entry name" value="Zinc/RING finger domain, C3HC4 (zinc finger)"/>
    <property type="match status" value="1"/>
</dbReference>
<feature type="compositionally biased region" description="Acidic residues" evidence="2">
    <location>
        <begin position="574"/>
        <end position="594"/>
    </location>
</feature>
<dbReference type="HOGENOM" id="CLU_021856_0_0_1"/>
<feature type="transmembrane region" description="Helical" evidence="3">
    <location>
        <begin position="310"/>
        <end position="331"/>
    </location>
</feature>
<dbReference type="Proteomes" id="UP000030671">
    <property type="component" value="Unassembled WGS sequence"/>
</dbReference>
<protein>
    <recommendedName>
        <fullName evidence="4">RING-type domain-containing protein</fullName>
    </recommendedName>
</protein>
<evidence type="ECO:0000256" key="1">
    <source>
        <dbReference type="PROSITE-ProRule" id="PRU00175"/>
    </source>
</evidence>
<dbReference type="eggNOG" id="ENOG502QV7Y">
    <property type="taxonomic scope" value="Eukaryota"/>
</dbReference>
<sequence>MSATSTHSAVPTSLTNTTGDAAALSFNISFSLNLGSLLHAPSRLFARMRRLDDIFGMHSEIDSENSLGASSEGTSLIRRMRGEHPPPPGGLTPLPGPWAFFASGYAVALFAMALLLNRIQHIVVPSRRPFPYRLPFSTARRNRLSFLRLAYSLFFPVDLSSTFSRTMFRIPTLYFLSKAFALWFVILLQTSGTFPSPQWTWLQIIDAWAAHKKMEDVCWSTFGAVCGALTIGALTRGLEGLGATNTSPFNLFGYAFLLHLYSSPITHSLKLEGLPSRPDMHVVITIMMPLLQLFMIHLMGIKQSWSNQRLIPTTICSVLTLVHFHSVLWFSPASYPLLNYMSCLFESLLVLVTLLALVLNALTQLLLEGTVTRPVFGHAATLMPKWDEDFSIVLLRLGTASLEATSVAGLGNELSGVPISSSADIDTKSDPVYGEVEMSRAAGVMSVSHGIEGRGKQRRKKDGFANEIRGVKVGSRQKDPWVDYTWVRELAKFGDGMKKVVVGFWRLLWGFLRGRPVHSRRQHTAPRETHGVSPTREQAEGLDDVGDYERFLMGDPVTDDDEDDFHPAGLPNLENDDSDADATDDEESSPDQDNETAGLYADLSASATTSATAPLLLAHMTDASSLPLTRRRYKTLLTGQQRAETSREGGSWDEFVSDRRTIAAAEKNRRGDGGSDSESRRSCVICTVEERQIICWPCRCLALCDDCRENLASRFAASKHTCPCCRQPVEGFSKIYIP</sequence>
<dbReference type="PANTHER" id="PTHR22696">
    <property type="entry name" value="E3 UBIQUITIN-PROTEIN LIGASE RNF26"/>
    <property type="match status" value="1"/>
</dbReference>
<keyword evidence="6" id="KW-1185">Reference proteome</keyword>
<feature type="transmembrane region" description="Helical" evidence="3">
    <location>
        <begin position="173"/>
        <end position="192"/>
    </location>
</feature>
<accession>W4KK38</accession>
<feature type="domain" description="RING-type" evidence="4">
    <location>
        <begin position="683"/>
        <end position="726"/>
    </location>
</feature>
<dbReference type="KEGG" id="hir:HETIRDRAFT_471605"/>
<dbReference type="PANTHER" id="PTHR22696:SF1">
    <property type="entry name" value="E3 UBIQUITIN-PROTEIN LIGASE RNF26"/>
    <property type="match status" value="1"/>
</dbReference>